<comment type="similarity">
    <text evidence="1">Belongs to the FAM216 family.</text>
</comment>
<dbReference type="InterPro" id="IPR029373">
    <property type="entry name" value="FAM216"/>
</dbReference>
<name>K7ECY3_ORNAN</name>
<dbReference type="RefSeq" id="XP_007671455.1">
    <property type="nucleotide sequence ID" value="XM_007673265.3"/>
</dbReference>
<dbReference type="AlphaFoldDB" id="K7ECY3"/>
<accession>K7ECY3</accession>
<dbReference type="Bgee" id="ENSOANG00000031313">
    <property type="expression patterns" value="Expressed in adult mammalian kidney and 4 other cell types or tissues"/>
</dbReference>
<organism evidence="3 4">
    <name type="scientific">Ornithorhynchus anatinus</name>
    <name type="common">Duckbill platypus</name>
    <dbReference type="NCBI Taxonomy" id="9258"/>
    <lineage>
        <taxon>Eukaryota</taxon>
        <taxon>Metazoa</taxon>
        <taxon>Chordata</taxon>
        <taxon>Craniata</taxon>
        <taxon>Vertebrata</taxon>
        <taxon>Euteleostomi</taxon>
        <taxon>Mammalia</taxon>
        <taxon>Monotremata</taxon>
        <taxon>Ornithorhynchidae</taxon>
        <taxon>Ornithorhynchus</taxon>
    </lineage>
</organism>
<dbReference type="GeneID" id="103171481"/>
<dbReference type="KEGG" id="oaa:103171481"/>
<dbReference type="PANTHER" id="PTHR16476:SF3">
    <property type="entry name" value="PROTEIN FAM216B"/>
    <property type="match status" value="1"/>
</dbReference>
<dbReference type="InParanoid" id="K7ECY3"/>
<dbReference type="RefSeq" id="XP_028903769.1">
    <property type="nucleotide sequence ID" value="XM_029047936.2"/>
</dbReference>
<dbReference type="OMA" id="MRESWKE"/>
<dbReference type="HOGENOM" id="CLU_1309759_0_0_1"/>
<feature type="region of interest" description="Disordered" evidence="2">
    <location>
        <begin position="1"/>
        <end position="59"/>
    </location>
</feature>
<proteinExistence type="inferred from homology"/>
<dbReference type="Proteomes" id="UP000002279">
    <property type="component" value="Chromosome 20"/>
</dbReference>
<reference evidence="3" key="3">
    <citation type="submission" date="2025-09" db="UniProtKB">
        <authorList>
            <consortium name="Ensembl"/>
        </authorList>
    </citation>
    <scope>IDENTIFICATION</scope>
    <source>
        <strain evidence="3">Glennie</strain>
    </source>
</reference>
<sequence length="210" mass="24030">MSHHRIKNEREKDLGSRREETELSTNTTFHRGGIPGKKMRESWKEQGGPQSSAQIPRKQISSSSWDAALLKGLKRGQQAYLSGIVRIYDTQPLRDNLYRRYIFNLHHQRRLGYITQREVADRTLLLDRSLAPKRDLRKEAGSGATKLPSAFPILTFQEEAAVQERDGRLSADPDDGKMPGGRRNESSRLNPPAHDLEMRRHQTSSVAYEQ</sequence>
<keyword evidence="4" id="KW-1185">Reference proteome</keyword>
<feature type="compositionally biased region" description="Polar residues" evidence="2">
    <location>
        <begin position="48"/>
        <end position="59"/>
    </location>
</feature>
<evidence type="ECO:0000256" key="2">
    <source>
        <dbReference type="SAM" id="MobiDB-lite"/>
    </source>
</evidence>
<evidence type="ECO:0000256" key="1">
    <source>
        <dbReference type="ARBA" id="ARBA00008615"/>
    </source>
</evidence>
<dbReference type="RefSeq" id="XP_028903768.1">
    <property type="nucleotide sequence ID" value="XM_029047935.2"/>
</dbReference>
<protein>
    <submittedName>
        <fullName evidence="3">Family with sequence similarity 216 member B</fullName>
    </submittedName>
</protein>
<dbReference type="PANTHER" id="PTHR16476">
    <property type="entry name" value="FAMILY WITH SEQUENCE SIMILARITY 216 MEMBER A"/>
    <property type="match status" value="1"/>
</dbReference>
<dbReference type="GeneTree" id="ENSGT00940000154512"/>
<gene>
    <name evidence="3" type="primary">FAM216B</name>
</gene>
<feature type="compositionally biased region" description="Basic and acidic residues" evidence="2">
    <location>
        <begin position="162"/>
        <end position="186"/>
    </location>
</feature>
<dbReference type="CTD" id="144809"/>
<dbReference type="OrthoDB" id="9902980at2759"/>
<reference evidence="3" key="2">
    <citation type="submission" date="2025-08" db="UniProtKB">
        <authorList>
            <consortium name="Ensembl"/>
        </authorList>
    </citation>
    <scope>IDENTIFICATION</scope>
    <source>
        <strain evidence="3">Glennie</strain>
    </source>
</reference>
<dbReference type="Ensembl" id="ENSOANT00000040637.2">
    <property type="protein sequence ID" value="ENSOANP00000031390.1"/>
    <property type="gene ID" value="ENSOANG00000031313.2"/>
</dbReference>
<feature type="region of interest" description="Disordered" evidence="2">
    <location>
        <begin position="162"/>
        <end position="210"/>
    </location>
</feature>
<evidence type="ECO:0000313" key="3">
    <source>
        <dbReference type="Ensembl" id="ENSOANP00000031390.1"/>
    </source>
</evidence>
<dbReference type="STRING" id="9258.ENSOANP00000031390"/>
<dbReference type="RefSeq" id="XP_028903766.1">
    <property type="nucleotide sequence ID" value="XM_029047933.1"/>
</dbReference>
<feature type="compositionally biased region" description="Basic and acidic residues" evidence="2">
    <location>
        <begin position="8"/>
        <end position="21"/>
    </location>
</feature>
<evidence type="ECO:0000313" key="4">
    <source>
        <dbReference type="Proteomes" id="UP000002279"/>
    </source>
</evidence>
<dbReference type="eggNOG" id="ENOG502SAWN">
    <property type="taxonomic scope" value="Eukaryota"/>
</dbReference>
<reference evidence="3 4" key="1">
    <citation type="journal article" date="2008" name="Nature">
        <title>Genome analysis of the platypus reveals unique signatures of evolution.</title>
        <authorList>
            <person name="Warren W.C."/>
            <person name="Hillier L.W."/>
            <person name="Marshall Graves J.A."/>
            <person name="Birney E."/>
            <person name="Ponting C.P."/>
            <person name="Grutzner F."/>
            <person name="Belov K."/>
            <person name="Miller W."/>
            <person name="Clarke L."/>
            <person name="Chinwalla A.T."/>
            <person name="Yang S.P."/>
            <person name="Heger A."/>
            <person name="Locke D.P."/>
            <person name="Miethke P."/>
            <person name="Waters P.D."/>
            <person name="Veyrunes F."/>
            <person name="Fulton L."/>
            <person name="Fulton B."/>
            <person name="Graves T."/>
            <person name="Wallis J."/>
            <person name="Puente X.S."/>
            <person name="Lopez-Otin C."/>
            <person name="Ordonez G.R."/>
            <person name="Eichler E.E."/>
            <person name="Chen L."/>
            <person name="Cheng Z."/>
            <person name="Deakin J.E."/>
            <person name="Alsop A."/>
            <person name="Thompson K."/>
            <person name="Kirby P."/>
            <person name="Papenfuss A.T."/>
            <person name="Wakefield M.J."/>
            <person name="Olender T."/>
            <person name="Lancet D."/>
            <person name="Huttley G.A."/>
            <person name="Smit A.F."/>
            <person name="Pask A."/>
            <person name="Temple-Smith P."/>
            <person name="Batzer M.A."/>
            <person name="Walker J.A."/>
            <person name="Konkel M.K."/>
            <person name="Harris R.S."/>
            <person name="Whittington C.M."/>
            <person name="Wong E.S."/>
            <person name="Gemmell N.J."/>
            <person name="Buschiazzo E."/>
            <person name="Vargas Jentzsch I.M."/>
            <person name="Merkel A."/>
            <person name="Schmitz J."/>
            <person name="Zemann A."/>
            <person name="Churakov G."/>
            <person name="Kriegs J.O."/>
            <person name="Brosius J."/>
            <person name="Murchison E.P."/>
            <person name="Sachidanandam R."/>
            <person name="Smith C."/>
            <person name="Hannon G.J."/>
            <person name="Tsend-Ayush E."/>
            <person name="McMillan D."/>
            <person name="Attenborough R."/>
            <person name="Rens W."/>
            <person name="Ferguson-Smith M."/>
            <person name="Lefevre C.M."/>
            <person name="Sharp J.A."/>
            <person name="Nicholas K.R."/>
            <person name="Ray D.A."/>
            <person name="Kube M."/>
            <person name="Reinhardt R."/>
            <person name="Pringle T.H."/>
            <person name="Taylor J."/>
            <person name="Jones R.C."/>
            <person name="Nixon B."/>
            <person name="Dacheux J.L."/>
            <person name="Niwa H."/>
            <person name="Sekita Y."/>
            <person name="Huang X."/>
            <person name="Stark A."/>
            <person name="Kheradpour P."/>
            <person name="Kellis M."/>
            <person name="Flicek P."/>
            <person name="Chen Y."/>
            <person name="Webber C."/>
            <person name="Hardison R."/>
            <person name="Nelson J."/>
            <person name="Hallsworth-Pepin K."/>
            <person name="Delehaunty K."/>
            <person name="Markovic C."/>
            <person name="Minx P."/>
            <person name="Feng Y."/>
            <person name="Kremitzki C."/>
            <person name="Mitreva M."/>
            <person name="Glasscock J."/>
            <person name="Wylie T."/>
            <person name="Wohldmann P."/>
            <person name="Thiru P."/>
            <person name="Nhan M.N."/>
            <person name="Pohl C.S."/>
            <person name="Smith S.M."/>
            <person name="Hou S."/>
            <person name="Nefedov M."/>
            <person name="de Jong P.J."/>
            <person name="Renfree M.B."/>
            <person name="Mardis E.R."/>
            <person name="Wilson R.K."/>
        </authorList>
    </citation>
    <scope>NUCLEOTIDE SEQUENCE [LARGE SCALE GENOMIC DNA]</scope>
    <source>
        <strain evidence="3 4">Glennie</strain>
    </source>
</reference>
<dbReference type="Pfam" id="PF15107">
    <property type="entry name" value="FAM216B"/>
    <property type="match status" value="1"/>
</dbReference>